<feature type="transmembrane region" description="Helical" evidence="10">
    <location>
        <begin position="79"/>
        <end position="99"/>
    </location>
</feature>
<keyword evidence="5 10" id="KW-0653">Protein transport</keyword>
<evidence type="ECO:0000256" key="7">
    <source>
        <dbReference type="ARBA" id="ARBA00023010"/>
    </source>
</evidence>
<dbReference type="FunFam" id="1.10.3370.10:FF:000001">
    <property type="entry name" value="Preprotein translocase subunit SecY"/>
    <property type="match status" value="1"/>
</dbReference>
<sequence length="445" mass="49118">MFRTLANAFKNKEVRTKLLLTLLLLFIYRVGCWIPTPGLDVYSLNGDNVTIFGETSFLGLLNSITGDGLSNGALLALGISPYINASIIAQLLTIAIPPLERWSKQGDEGKRKMAMFTRILTVLLAVVQVVGILISFANGGYINYAIYGIDIPEPVVCILIGAVLIAGAVFTMWLGERITDLGVGNGISLLIFVGILSTAGLALVNSVSIMALAQEGWDMQPWYLLIFLVMVIFIFGFITFIDGAERRIPVSYAKQIKGRKQFGGQNTHIPIKVNASGVMPIIFATAIITFPQLIMQMVYQGQEFENWWTIAFGTGAPGYYALSALLILFFSYFYAMIQFKPDEVARNLQQYGGFIPGIRPGKATQDYLARVNKRLTLFGAIYLAVIFIIPSLLFSILNITINFTSALTNAFSSTGMLIVVSVALEFQKQLDNQLLMRQYRGFLKQ</sequence>
<organism evidence="12 13">
    <name type="scientific">Candidatus Protoclostridium stercorigallinarum</name>
    <dbReference type="NCBI Taxonomy" id="2838741"/>
    <lineage>
        <taxon>Bacteria</taxon>
        <taxon>Bacillati</taxon>
        <taxon>Bacillota</taxon>
        <taxon>Clostridia</taxon>
        <taxon>Candidatus Protoclostridium</taxon>
    </lineage>
</organism>
<keyword evidence="8 10" id="KW-0472">Membrane</keyword>
<feature type="transmembrane region" description="Helical" evidence="10">
    <location>
        <begin position="278"/>
        <end position="299"/>
    </location>
</feature>
<feature type="transmembrane region" description="Helical" evidence="10">
    <location>
        <begin position="119"/>
        <end position="142"/>
    </location>
</feature>
<comment type="caution">
    <text evidence="10">Lacks conserved residue(s) required for the propagation of feature annotation.</text>
</comment>
<reference evidence="12" key="1">
    <citation type="journal article" date="2021" name="PeerJ">
        <title>Extensive microbial diversity within the chicken gut microbiome revealed by metagenomics and culture.</title>
        <authorList>
            <person name="Gilroy R."/>
            <person name="Ravi A."/>
            <person name="Getino M."/>
            <person name="Pursley I."/>
            <person name="Horton D.L."/>
            <person name="Alikhan N.F."/>
            <person name="Baker D."/>
            <person name="Gharbi K."/>
            <person name="Hall N."/>
            <person name="Watson M."/>
            <person name="Adriaenssens E.M."/>
            <person name="Foster-Nyarko E."/>
            <person name="Jarju S."/>
            <person name="Secka A."/>
            <person name="Antonio M."/>
            <person name="Oren A."/>
            <person name="Chaudhuri R.R."/>
            <person name="La Ragione R."/>
            <person name="Hildebrand F."/>
            <person name="Pallen M.J."/>
        </authorList>
    </citation>
    <scope>NUCLEOTIDE SEQUENCE</scope>
    <source>
        <strain evidence="12">12435</strain>
    </source>
</reference>
<keyword evidence="4 10" id="KW-0812">Transmembrane</keyword>
<evidence type="ECO:0000256" key="3">
    <source>
        <dbReference type="ARBA" id="ARBA00022448"/>
    </source>
</evidence>
<dbReference type="NCBIfam" id="TIGR00967">
    <property type="entry name" value="3a0501s007"/>
    <property type="match status" value="1"/>
</dbReference>
<reference evidence="12" key="2">
    <citation type="submission" date="2021-04" db="EMBL/GenBank/DDBJ databases">
        <authorList>
            <person name="Gilroy R."/>
        </authorList>
    </citation>
    <scope>NUCLEOTIDE SEQUENCE</scope>
    <source>
        <strain evidence="12">12435</strain>
    </source>
</reference>
<feature type="transmembrane region" description="Helical" evidence="10">
    <location>
        <begin position="154"/>
        <end position="175"/>
    </location>
</feature>
<feature type="transmembrane region" description="Helical" evidence="10">
    <location>
        <begin position="222"/>
        <end position="241"/>
    </location>
</feature>
<feature type="transmembrane region" description="Helical" evidence="10">
    <location>
        <begin position="319"/>
        <end position="337"/>
    </location>
</feature>
<evidence type="ECO:0000256" key="5">
    <source>
        <dbReference type="ARBA" id="ARBA00022927"/>
    </source>
</evidence>
<evidence type="ECO:0000313" key="12">
    <source>
        <dbReference type="EMBL" id="HIW02657.1"/>
    </source>
</evidence>
<dbReference type="SUPFAM" id="SSF103491">
    <property type="entry name" value="Preprotein translocase SecY subunit"/>
    <property type="match status" value="1"/>
</dbReference>
<dbReference type="EMBL" id="DXHS01000076">
    <property type="protein sequence ID" value="HIW02657.1"/>
    <property type="molecule type" value="Genomic_DNA"/>
</dbReference>
<dbReference type="InterPro" id="IPR030659">
    <property type="entry name" value="SecY_CS"/>
</dbReference>
<dbReference type="Proteomes" id="UP000823990">
    <property type="component" value="Unassembled WGS sequence"/>
</dbReference>
<keyword evidence="10" id="KW-1003">Cell membrane</keyword>
<accession>A0A9D1Q1R6</accession>
<feature type="transmembrane region" description="Helical" evidence="10">
    <location>
        <begin position="403"/>
        <end position="426"/>
    </location>
</feature>
<dbReference type="Gene3D" id="1.10.3370.10">
    <property type="entry name" value="SecY subunit domain"/>
    <property type="match status" value="1"/>
</dbReference>
<comment type="caution">
    <text evidence="12">The sequence shown here is derived from an EMBL/GenBank/DDBJ whole genome shotgun (WGS) entry which is preliminary data.</text>
</comment>
<evidence type="ECO:0000256" key="9">
    <source>
        <dbReference type="ARBA" id="ARBA00039733"/>
    </source>
</evidence>
<keyword evidence="7 10" id="KW-0811">Translocation</keyword>
<gene>
    <name evidence="10 12" type="primary">secY</name>
    <name evidence="12" type="ORF">H9892_04895</name>
</gene>
<dbReference type="InterPro" id="IPR026593">
    <property type="entry name" value="SecY"/>
</dbReference>
<evidence type="ECO:0000256" key="6">
    <source>
        <dbReference type="ARBA" id="ARBA00022989"/>
    </source>
</evidence>
<feature type="transmembrane region" description="Helical" evidence="10">
    <location>
        <begin position="187"/>
        <end position="210"/>
    </location>
</feature>
<feature type="transmembrane region" description="Helical" evidence="10">
    <location>
        <begin position="375"/>
        <end position="397"/>
    </location>
</feature>
<evidence type="ECO:0000256" key="1">
    <source>
        <dbReference type="ARBA" id="ARBA00004141"/>
    </source>
</evidence>
<evidence type="ECO:0000256" key="4">
    <source>
        <dbReference type="ARBA" id="ARBA00022692"/>
    </source>
</evidence>
<dbReference type="Pfam" id="PF00344">
    <property type="entry name" value="SecY"/>
    <property type="match status" value="1"/>
</dbReference>
<comment type="subcellular location">
    <subcellularLocation>
        <location evidence="10">Cell membrane</location>
        <topology evidence="10">Multi-pass membrane protein</topology>
    </subcellularLocation>
    <subcellularLocation>
        <location evidence="1">Membrane</location>
        <topology evidence="1">Multi-pass membrane protein</topology>
    </subcellularLocation>
</comment>
<dbReference type="GO" id="GO:0043952">
    <property type="term" value="P:protein transport by the Sec complex"/>
    <property type="evidence" value="ECO:0007669"/>
    <property type="project" value="UniProtKB-UniRule"/>
</dbReference>
<dbReference type="PROSITE" id="PS00756">
    <property type="entry name" value="SECY_2"/>
    <property type="match status" value="1"/>
</dbReference>
<dbReference type="HAMAP" id="MF_01465">
    <property type="entry name" value="SecY"/>
    <property type="match status" value="1"/>
</dbReference>
<dbReference type="PRINTS" id="PR00303">
    <property type="entry name" value="SECYTRNLCASE"/>
</dbReference>
<keyword evidence="6 10" id="KW-1133">Transmembrane helix</keyword>
<evidence type="ECO:0000256" key="10">
    <source>
        <dbReference type="HAMAP-Rule" id="MF_01465"/>
    </source>
</evidence>
<dbReference type="AlphaFoldDB" id="A0A9D1Q1R6"/>
<dbReference type="InterPro" id="IPR023201">
    <property type="entry name" value="SecY_dom_sf"/>
</dbReference>
<evidence type="ECO:0000256" key="8">
    <source>
        <dbReference type="ARBA" id="ARBA00023136"/>
    </source>
</evidence>
<dbReference type="PANTHER" id="PTHR10906">
    <property type="entry name" value="SECY/SEC61-ALPHA FAMILY MEMBER"/>
    <property type="match status" value="1"/>
</dbReference>
<name>A0A9D1Q1R6_9FIRM</name>
<evidence type="ECO:0000256" key="11">
    <source>
        <dbReference type="RuleBase" id="RU004349"/>
    </source>
</evidence>
<dbReference type="InterPro" id="IPR002208">
    <property type="entry name" value="SecY/SEC61-alpha"/>
</dbReference>
<dbReference type="GO" id="GO:0005886">
    <property type="term" value="C:plasma membrane"/>
    <property type="evidence" value="ECO:0007669"/>
    <property type="project" value="UniProtKB-SubCell"/>
</dbReference>
<protein>
    <recommendedName>
        <fullName evidence="9 10">Protein translocase subunit SecY</fullName>
    </recommendedName>
</protein>
<proteinExistence type="inferred from homology"/>
<comment type="similarity">
    <text evidence="2 10 11">Belongs to the SecY/SEC61-alpha family.</text>
</comment>
<keyword evidence="3 10" id="KW-0813">Transport</keyword>
<evidence type="ECO:0000256" key="2">
    <source>
        <dbReference type="ARBA" id="ARBA00005751"/>
    </source>
</evidence>
<comment type="function">
    <text evidence="10">The central subunit of the protein translocation channel SecYEG. Consists of two halves formed by TMs 1-5 and 6-10. These two domains form a lateral gate at the front which open onto the bilayer between TMs 2 and 7, and are clamped together by SecE at the back. The channel is closed by both a pore ring composed of hydrophobic SecY resides and a short helix (helix 2A) on the extracellular side of the membrane which forms a plug. The plug probably moves laterally to allow the channel to open. The ring and the pore may move independently.</text>
</comment>
<comment type="subunit">
    <text evidence="10">Component of the Sec protein translocase complex. Heterotrimer consisting of SecY, SecE and SecG subunits. The heterotrimers can form oligomers, although 1 heterotrimer is thought to be able to translocate proteins. Interacts with the ribosome. Interacts with SecDF, and other proteins may be involved. Interacts with SecA.</text>
</comment>
<dbReference type="PIRSF" id="PIRSF004557">
    <property type="entry name" value="SecY"/>
    <property type="match status" value="1"/>
</dbReference>
<dbReference type="GO" id="GO:0065002">
    <property type="term" value="P:intracellular protein transmembrane transport"/>
    <property type="evidence" value="ECO:0007669"/>
    <property type="project" value="UniProtKB-UniRule"/>
</dbReference>
<evidence type="ECO:0000313" key="13">
    <source>
        <dbReference type="Proteomes" id="UP000823990"/>
    </source>
</evidence>
<dbReference type="GO" id="GO:0006605">
    <property type="term" value="P:protein targeting"/>
    <property type="evidence" value="ECO:0007669"/>
    <property type="project" value="UniProtKB-UniRule"/>
</dbReference>